<feature type="transmembrane region" description="Helical" evidence="2">
    <location>
        <begin position="127"/>
        <end position="145"/>
    </location>
</feature>
<evidence type="ECO:0000259" key="3">
    <source>
        <dbReference type="Pfam" id="PF05532"/>
    </source>
</evidence>
<reference evidence="4 5" key="1">
    <citation type="submission" date="2019-02" db="EMBL/GenBank/DDBJ databases">
        <title>Deep-cultivation of Planctomycetes and their phenomic and genomic characterization uncovers novel biology.</title>
        <authorList>
            <person name="Wiegand S."/>
            <person name="Jogler M."/>
            <person name="Boedeker C."/>
            <person name="Pinto D."/>
            <person name="Vollmers J."/>
            <person name="Rivas-Marin E."/>
            <person name="Kohn T."/>
            <person name="Peeters S.H."/>
            <person name="Heuer A."/>
            <person name="Rast P."/>
            <person name="Oberbeckmann S."/>
            <person name="Bunk B."/>
            <person name="Jeske O."/>
            <person name="Meyerdierks A."/>
            <person name="Storesund J.E."/>
            <person name="Kallscheuer N."/>
            <person name="Luecker S."/>
            <person name="Lage O.M."/>
            <person name="Pohl T."/>
            <person name="Merkel B.J."/>
            <person name="Hornburger P."/>
            <person name="Mueller R.-W."/>
            <person name="Bruemmer F."/>
            <person name="Labrenz M."/>
            <person name="Spormann A.M."/>
            <person name="Op den Camp H."/>
            <person name="Overmann J."/>
            <person name="Amann R."/>
            <person name="Jetten M.S.M."/>
            <person name="Mascher T."/>
            <person name="Medema M.H."/>
            <person name="Devos D.P."/>
            <person name="Kaster A.-K."/>
            <person name="Ovreas L."/>
            <person name="Rohde M."/>
            <person name="Galperin M.Y."/>
            <person name="Jogler C."/>
        </authorList>
    </citation>
    <scope>NUCLEOTIDE SEQUENCE [LARGE SCALE GENOMIC DNA]</scope>
    <source>
        <strain evidence="4 5">Pla110</strain>
    </source>
</reference>
<dbReference type="Pfam" id="PF05532">
    <property type="entry name" value="CsbD"/>
    <property type="match status" value="1"/>
</dbReference>
<keyword evidence="2" id="KW-1133">Transmembrane helix</keyword>
<dbReference type="InterPro" id="IPR008462">
    <property type="entry name" value="CsbD"/>
</dbReference>
<evidence type="ECO:0000313" key="5">
    <source>
        <dbReference type="Proteomes" id="UP000317178"/>
    </source>
</evidence>
<dbReference type="Gene3D" id="1.10.1470.10">
    <property type="entry name" value="YjbJ"/>
    <property type="match status" value="1"/>
</dbReference>
<dbReference type="EMBL" id="CP036281">
    <property type="protein sequence ID" value="QDU80024.1"/>
    <property type="molecule type" value="Genomic_DNA"/>
</dbReference>
<feature type="domain" description="CsbD-like" evidence="3">
    <location>
        <begin position="8"/>
        <end position="58"/>
    </location>
</feature>
<dbReference type="SUPFAM" id="SSF69047">
    <property type="entry name" value="Hypothetical protein YjbJ"/>
    <property type="match status" value="1"/>
</dbReference>
<dbReference type="PANTHER" id="PTHR34977:SF1">
    <property type="entry name" value="UPF0337 PROTEIN YJBJ"/>
    <property type="match status" value="1"/>
</dbReference>
<dbReference type="AlphaFoldDB" id="A0A518CLI1"/>
<comment type="similarity">
    <text evidence="1">Belongs to the UPF0337 (CsbD) family.</text>
</comment>
<dbReference type="InterPro" id="IPR036629">
    <property type="entry name" value="YjbJ_sf"/>
</dbReference>
<protein>
    <recommendedName>
        <fullName evidence="3">CsbD-like domain-containing protein</fullName>
    </recommendedName>
</protein>
<dbReference type="InterPro" id="IPR050423">
    <property type="entry name" value="UPF0337_stress_rsp"/>
</dbReference>
<dbReference type="PANTHER" id="PTHR34977">
    <property type="entry name" value="UPF0337 PROTEIN YJBJ"/>
    <property type="match status" value="1"/>
</dbReference>
<name>A0A518CLI1_9PLAN</name>
<accession>A0A518CLI1</accession>
<gene>
    <name evidence="4" type="ORF">Pla110_17460</name>
</gene>
<dbReference type="RefSeq" id="WP_144995087.1">
    <property type="nucleotide sequence ID" value="NZ_CP036281.1"/>
</dbReference>
<evidence type="ECO:0000256" key="2">
    <source>
        <dbReference type="SAM" id="Phobius"/>
    </source>
</evidence>
<dbReference type="Proteomes" id="UP000317178">
    <property type="component" value="Chromosome"/>
</dbReference>
<evidence type="ECO:0000313" key="4">
    <source>
        <dbReference type="EMBL" id="QDU80024.1"/>
    </source>
</evidence>
<keyword evidence="2" id="KW-0812">Transmembrane</keyword>
<evidence type="ECO:0000256" key="1">
    <source>
        <dbReference type="ARBA" id="ARBA00009129"/>
    </source>
</evidence>
<organism evidence="4 5">
    <name type="scientific">Polystyrenella longa</name>
    <dbReference type="NCBI Taxonomy" id="2528007"/>
    <lineage>
        <taxon>Bacteria</taxon>
        <taxon>Pseudomonadati</taxon>
        <taxon>Planctomycetota</taxon>
        <taxon>Planctomycetia</taxon>
        <taxon>Planctomycetales</taxon>
        <taxon>Planctomycetaceae</taxon>
        <taxon>Polystyrenella</taxon>
    </lineage>
</organism>
<proteinExistence type="inferred from homology"/>
<sequence>MTTSQELKMKGNWNELRGRIEEHWSQLTSSDLDNLEGRKDQIVGKIQQKTGETSQKIEAELNHLLETVCNSAASTTEKLGQTVQNAQEHLNQASQAARQQMDRMNDSIQQGYQQAEETVRKHPTESVAVAFGTGLIAGVIVSLALRR</sequence>
<keyword evidence="2" id="KW-0472">Membrane</keyword>
<dbReference type="KEGG" id="plon:Pla110_17460"/>
<dbReference type="OrthoDB" id="278198at2"/>
<keyword evidence="5" id="KW-1185">Reference proteome</keyword>